<protein>
    <recommendedName>
        <fullName evidence="7">AAA+ ATPase domain-containing protein</fullName>
    </recommendedName>
</protein>
<dbReference type="InterPro" id="IPR003593">
    <property type="entry name" value="AAA+_ATPase"/>
</dbReference>
<dbReference type="CDD" id="cd06008">
    <property type="entry name" value="NF-X1-zinc-finger"/>
    <property type="match status" value="1"/>
</dbReference>
<sequence length="2300" mass="255506">MDHAGRAGKLSRFLRDVLSGKRKITARGDAQLFLEAVVDHKTPVECVESLVSSSHGAEAIRGSVRADLSSAFLRSHTFPFIRLLSAPEIAVLADGQIIRQVILWVVQPPTLWRQLIQLLLNGGVDEQDLFLVAWLVHETGMLTATLEFDVLPDLQAIVADGWLVQAKDHATRTLGYKIEKILKMQTDGGMGTAAARSCLDGVDSSFSPGGRHDNDFANFRKISIYPTNDELLSQDRPFYRRADDVFQLEPADRAEAHLDNQFRLLREDMLAEIREDLQIALGKTKGRRAPMILAALTPVGLELGDEKRGKESSLALQCRNGLHELRRHKAGVDGERRKFLDRSRNYLKHQALGVFVHDDTIVAFAFVDRDIDRLCEADHPVVCLRFPDSHALCQVLLLLARNQQTTRFVVIGTTVFSHEPVLNELKDILTLPLEQNLVNPGQQADDSFIPDEKLQRVVDKLRKGTESTGSRAFERVRMDESQIDSLINGLSRPLSVIQGPPGTGKSFIGACIARLIHRFSNQKILVISFTNHALDQFLEDLLDTGIPVDSMVRLGSRYTDKTQPMLLARQNSRLPLSPGSVAIINRLKLEQSQLRQDIRKAFDCYQSFPPTFTEVLEHLEFSDHDRLFHDAFLMPEGKNGWAQIGSKGKTAQPDHLYRLWMSGKGPGPFTKTVPAACWHVWRMEPAQRRDHASRWFAELAQERIERVEELLRQYNRNQEQLDDLFRQGQTEALRSKRIVGCTTTAAAMYHKIIRNAQPDVVLVEEAGEILESHVLTALSSSVKQLILIGDHKQLRPRYNNYALTVEKGDGYNFNMSLFERLIRQGCTYTTLHKQHRMHQDISVFPRALTYPELLDAPSTLTRAEIIGLRDRVVFVHHEHPETQLDRAVERRDPDATPTKQNAFEAEMCLRLVRYLAQQGYGSAEMVVLVPYLGQLRLLMDMMATENDPILNDLDAAQLIQAGLMTQAASQVGKAQLRISTVDNYQGEESDIVIASLTRSNDRGDIGFMAAAERLNVLITRARNGLILIGNMNTFMASARGKSTWTPFFTLLKERGHLYDGFPIVCDRHPDKTATLQEPGDFDICCPDGGCAEPCGAMLQCGVHGCQRRCHIIEDHSQTACPERVTITCDRGHQQKIACSKQNDACRKCADEDKERERIIRRDLKLETERLARQRAYAQELQQIQDEIAHERRQAKYITEEDDQKKALAQQKEDLRALRDTVDRLKQQKEVAKQAAEAKISTEADNGSSASPGVDESDTLDLPSDAQAEWEHAKQFDGAQSEPLDALMKMIGLEDVKQAFVDIKGKVDTSIRQGVSLSGQRFGCSLLGNPGTGKTTVARLYARFLTSVGVIPGSRFEETTGSKLAHGGVSGCQKLIDDVLDDGGGVIFIDEAYQLTSGNNSGGSGVLDFLLPEVENLTGKIVFALAGYDKQMESFFAHNPGLPSRFPIEMKFADYIDEELLRILGLKIETQYSGAMMCEDGIQGLFCRIVSRRIGRGRGRAGFGNARTVENTLAKIAQRQASRLTKERRAGKRPDDFLLTKEDLIGPEPADALRRSVGWQKLTGLVGLASVKQAIQSLLDSMQQNYQRELAEQALIEYSLNKVFLGNPGTGKTTVAKLYGQILVDLGMLSKGEVVVRNPADFVGSALGESEKLTKGILAAAVGKVLVIDEAYGLYGGGTGSSGMGGANDPFKTAVIDTIVAEVQAVPGDDRCVLLLGYKEQLETLFQYANPGLARRFPIASAFVFEDFSDDELLQILNRKLQQQSYEATDQAKRVALDIVNRARNRPHFGNAGEIDILLDATKARHQSRYAKGQVENASILDARDFDEHFERAERSETNIQKLFEGTVGAEHIVAKLQGYQETVRTMKALDMDAKETIPFNFVFRGPPGTGKTTTARKMGKVFYDMGFLATAEVIECSASDLVGQFVGHTGPKVVQQLDKALGRVLFIDEAYRLGEGPFAKEAIDELVDSCTKQRYHKKIVIVLAGYEADMNCLLAANEGLTSRFPETIDFASLGPADCIVLLAKTLSVQKRQLATKQVQFDLGVLASPTAGFHHHLCDAFATLAGQAGWANSRDVQTLGKAIFAETLKCKSDVAAKRLVLREETVLVALAALLAERQDRATKKGHPPLFTERNLPPVPLLHKEAPRAASTSNVTVSTRLDKDDVQEDEPPQGDKEAPPSTAAKKRQGIKGQGEGGGAARRDAGVSDAVWEQLQRDRQAEKARDDEYQRLLKAREREADEAVREKIVEKIIEEERRRQEEAAQRAKIEQMGVCPMGYAWIKQAAGYRCAGGSHFLSNDQLI</sequence>
<dbReference type="InterPro" id="IPR003959">
    <property type="entry name" value="ATPase_AAA_core"/>
</dbReference>
<feature type="region of interest" description="Disordered" evidence="6">
    <location>
        <begin position="2120"/>
        <end position="2204"/>
    </location>
</feature>
<evidence type="ECO:0000256" key="2">
    <source>
        <dbReference type="ARBA" id="ARBA00022741"/>
    </source>
</evidence>
<dbReference type="InterPro" id="IPR000641">
    <property type="entry name" value="CbxX/CfxQ"/>
</dbReference>
<evidence type="ECO:0000256" key="1">
    <source>
        <dbReference type="ARBA" id="ARBA00010378"/>
    </source>
</evidence>
<dbReference type="InterPro" id="IPR041677">
    <property type="entry name" value="DNA2/NAM7_AAA_11"/>
</dbReference>
<feature type="compositionally biased region" description="Polar residues" evidence="6">
    <location>
        <begin position="2148"/>
        <end position="2157"/>
    </location>
</feature>
<dbReference type="InterPro" id="IPR041679">
    <property type="entry name" value="DNA2/NAM7-like_C"/>
</dbReference>
<proteinExistence type="inferred from homology"/>
<dbReference type="CDD" id="cd17936">
    <property type="entry name" value="EEXXEc_NFX1"/>
    <property type="match status" value="1"/>
</dbReference>
<dbReference type="InterPro" id="IPR041627">
    <property type="entry name" value="AAA_lid_6"/>
</dbReference>
<accession>A0ABP0B6P6</accession>
<dbReference type="PRINTS" id="PR00819">
    <property type="entry name" value="CBXCFQXSUPER"/>
</dbReference>
<dbReference type="InterPro" id="IPR050773">
    <property type="entry name" value="CbxX/CfxQ_RuBisCO_ESX"/>
</dbReference>
<evidence type="ECO:0000256" key="5">
    <source>
        <dbReference type="SAM" id="Coils"/>
    </source>
</evidence>
<dbReference type="Pfam" id="PF13086">
    <property type="entry name" value="AAA_11"/>
    <property type="match status" value="1"/>
</dbReference>
<evidence type="ECO:0000313" key="9">
    <source>
        <dbReference type="Proteomes" id="UP001642406"/>
    </source>
</evidence>
<dbReference type="CDD" id="cd00009">
    <property type="entry name" value="AAA"/>
    <property type="match status" value="3"/>
</dbReference>
<feature type="domain" description="AAA+ ATPase" evidence="7">
    <location>
        <begin position="1597"/>
        <end position="1844"/>
    </location>
</feature>
<comment type="similarity">
    <text evidence="1">Belongs to the CbxX/CfxQ family.</text>
</comment>
<dbReference type="Gene3D" id="3.40.50.300">
    <property type="entry name" value="P-loop containing nucleotide triphosphate hydrolases"/>
    <property type="match status" value="5"/>
</dbReference>
<keyword evidence="5" id="KW-0175">Coiled coil</keyword>
<dbReference type="Pfam" id="PF00004">
    <property type="entry name" value="AAA"/>
    <property type="match status" value="3"/>
</dbReference>
<reference evidence="8 9" key="1">
    <citation type="submission" date="2024-01" db="EMBL/GenBank/DDBJ databases">
        <authorList>
            <person name="Allen C."/>
            <person name="Tagirdzhanova G."/>
        </authorList>
    </citation>
    <scope>NUCLEOTIDE SEQUENCE [LARGE SCALE GENOMIC DNA]</scope>
</reference>
<keyword evidence="3" id="KW-0378">Hydrolase</keyword>
<comment type="caution">
    <text evidence="8">The sequence shown here is derived from an EMBL/GenBank/DDBJ whole genome shotgun (WGS) entry which is preliminary data.</text>
</comment>
<evidence type="ECO:0000256" key="6">
    <source>
        <dbReference type="SAM" id="MobiDB-lite"/>
    </source>
</evidence>
<dbReference type="CDD" id="cd18808">
    <property type="entry name" value="SF1_C_Upf1"/>
    <property type="match status" value="1"/>
</dbReference>
<dbReference type="Pfam" id="PF17866">
    <property type="entry name" value="AAA_lid_6"/>
    <property type="match status" value="2"/>
</dbReference>
<evidence type="ECO:0000256" key="4">
    <source>
        <dbReference type="ARBA" id="ARBA00022840"/>
    </source>
</evidence>
<evidence type="ECO:0000259" key="7">
    <source>
        <dbReference type="SMART" id="SM00382"/>
    </source>
</evidence>
<feature type="domain" description="AAA+ ATPase" evidence="7">
    <location>
        <begin position="1319"/>
        <end position="1453"/>
    </location>
</feature>
<dbReference type="Proteomes" id="UP001642406">
    <property type="component" value="Unassembled WGS sequence"/>
</dbReference>
<dbReference type="SUPFAM" id="SSF52540">
    <property type="entry name" value="P-loop containing nucleoside triphosphate hydrolases"/>
    <property type="match status" value="4"/>
</dbReference>
<keyword evidence="2" id="KW-0547">Nucleotide-binding</keyword>
<feature type="domain" description="AAA+ ATPase" evidence="7">
    <location>
        <begin position="491"/>
        <end position="894"/>
    </location>
</feature>
<dbReference type="Pfam" id="PF13087">
    <property type="entry name" value="AAA_12"/>
    <property type="match status" value="1"/>
</dbReference>
<dbReference type="EMBL" id="CAWUHC010000014">
    <property type="protein sequence ID" value="CAK7215191.1"/>
    <property type="molecule type" value="Genomic_DNA"/>
</dbReference>
<dbReference type="InterPro" id="IPR027417">
    <property type="entry name" value="P-loop_NTPase"/>
</dbReference>
<dbReference type="Gene3D" id="1.10.8.60">
    <property type="match status" value="1"/>
</dbReference>
<gene>
    <name evidence="8" type="ORF">SBRCBS47491_002399</name>
</gene>
<keyword evidence="4" id="KW-0067">ATP-binding</keyword>
<dbReference type="SMART" id="SM00382">
    <property type="entry name" value="AAA"/>
    <property type="match status" value="4"/>
</dbReference>
<evidence type="ECO:0000256" key="3">
    <source>
        <dbReference type="ARBA" id="ARBA00022806"/>
    </source>
</evidence>
<feature type="coiled-coil region" evidence="5">
    <location>
        <begin position="697"/>
        <end position="727"/>
    </location>
</feature>
<evidence type="ECO:0000313" key="8">
    <source>
        <dbReference type="EMBL" id="CAK7215191.1"/>
    </source>
</evidence>
<organism evidence="8 9">
    <name type="scientific">Sporothrix bragantina</name>
    <dbReference type="NCBI Taxonomy" id="671064"/>
    <lineage>
        <taxon>Eukaryota</taxon>
        <taxon>Fungi</taxon>
        <taxon>Dikarya</taxon>
        <taxon>Ascomycota</taxon>
        <taxon>Pezizomycotina</taxon>
        <taxon>Sordariomycetes</taxon>
        <taxon>Sordariomycetidae</taxon>
        <taxon>Ophiostomatales</taxon>
        <taxon>Ophiostomataceae</taxon>
        <taxon>Sporothrix</taxon>
    </lineage>
</organism>
<feature type="domain" description="AAA+ ATPase" evidence="7">
    <location>
        <begin position="1877"/>
        <end position="2026"/>
    </location>
</feature>
<keyword evidence="9" id="KW-1185">Reference proteome</keyword>
<dbReference type="PANTHER" id="PTHR43392:SF2">
    <property type="entry name" value="AAA-TYPE ATPASE FAMILY PROTEIN _ ANKYRIN REPEAT FAMILY PROTEIN"/>
    <property type="match status" value="1"/>
</dbReference>
<dbReference type="InterPro" id="IPR047187">
    <property type="entry name" value="SF1_C_Upf1"/>
</dbReference>
<feature type="region of interest" description="Disordered" evidence="6">
    <location>
        <begin position="1232"/>
        <end position="1260"/>
    </location>
</feature>
<keyword evidence="3" id="KW-0347">Helicase</keyword>
<name>A0ABP0B6P6_9PEZI</name>
<dbReference type="PANTHER" id="PTHR43392">
    <property type="entry name" value="AAA-TYPE ATPASE FAMILY PROTEIN / ANKYRIN REPEAT FAMILY PROTEIN"/>
    <property type="match status" value="1"/>
</dbReference>